<dbReference type="EMBL" id="FSRA01000001">
    <property type="protein sequence ID" value="SIN80971.1"/>
    <property type="molecule type" value="Genomic_DNA"/>
</dbReference>
<evidence type="ECO:0000313" key="3">
    <source>
        <dbReference type="EMBL" id="SIN80971.1"/>
    </source>
</evidence>
<gene>
    <name evidence="3" type="ORF">SAMN04488055_1501</name>
</gene>
<feature type="chain" id="PRO_5009935618" description="DUF4397 domain-containing protein" evidence="1">
    <location>
        <begin position="19"/>
        <end position="249"/>
    </location>
</feature>
<dbReference type="InterPro" id="IPR025510">
    <property type="entry name" value="DUF4397"/>
</dbReference>
<reference evidence="3 4" key="1">
    <citation type="submission" date="2016-11" db="EMBL/GenBank/DDBJ databases">
        <authorList>
            <person name="Jaros S."/>
            <person name="Januszkiewicz K."/>
            <person name="Wedrychowicz H."/>
        </authorList>
    </citation>
    <scope>NUCLEOTIDE SEQUENCE [LARGE SCALE GENOMIC DNA]</scope>
    <source>
        <strain evidence="3 4">DSM 24787</strain>
    </source>
</reference>
<dbReference type="AlphaFoldDB" id="A0A1N6EDD8"/>
<keyword evidence="4" id="KW-1185">Reference proteome</keyword>
<dbReference type="STRING" id="536979.SAMN04488055_1501"/>
<dbReference type="PROSITE" id="PS51257">
    <property type="entry name" value="PROKAR_LIPOPROTEIN"/>
    <property type="match status" value="1"/>
</dbReference>
<evidence type="ECO:0000313" key="4">
    <source>
        <dbReference type="Proteomes" id="UP000185003"/>
    </source>
</evidence>
<accession>A0A1N6EDD8</accession>
<evidence type="ECO:0000256" key="1">
    <source>
        <dbReference type="SAM" id="SignalP"/>
    </source>
</evidence>
<protein>
    <recommendedName>
        <fullName evidence="2">DUF4397 domain-containing protein</fullName>
    </recommendedName>
</protein>
<dbReference type="Pfam" id="PF14344">
    <property type="entry name" value="DUF4397"/>
    <property type="match status" value="1"/>
</dbReference>
<dbReference type="RefSeq" id="WP_074238641.1">
    <property type="nucleotide sequence ID" value="NZ_FSRA01000001.1"/>
</dbReference>
<feature type="domain" description="DUF4397" evidence="2">
    <location>
        <begin position="81"/>
        <end position="170"/>
    </location>
</feature>
<proteinExistence type="predicted"/>
<dbReference type="OrthoDB" id="659104at2"/>
<name>A0A1N6EDD8_9BACT</name>
<sequence>MKLSYIIILIAGASIALTACKKNTFHVTERDIITNTALIKIGYFSPSINNQGIQLKINGTRVSNNFVYPIAFPGGGLNTGGSNNSDYVTVTPGETTITLSVPKVGTAEDSVPVLTFSQALSANKKYTFFTTDSVPNVSGVIVEDDTAPVDTGARVKLINLIPNVPAVDFYHRGVLLKANVKFKEVTEYMNIPFGNDVWAIRRAGAPITEAVLGTQTINTVRQRIYTFMARGWQGGTGTLNPRISAIFVQ</sequence>
<feature type="signal peptide" evidence="1">
    <location>
        <begin position="1"/>
        <end position="18"/>
    </location>
</feature>
<dbReference type="Proteomes" id="UP000185003">
    <property type="component" value="Unassembled WGS sequence"/>
</dbReference>
<organism evidence="3 4">
    <name type="scientific">Chitinophaga niabensis</name>
    <dbReference type="NCBI Taxonomy" id="536979"/>
    <lineage>
        <taxon>Bacteria</taxon>
        <taxon>Pseudomonadati</taxon>
        <taxon>Bacteroidota</taxon>
        <taxon>Chitinophagia</taxon>
        <taxon>Chitinophagales</taxon>
        <taxon>Chitinophagaceae</taxon>
        <taxon>Chitinophaga</taxon>
    </lineage>
</organism>
<evidence type="ECO:0000259" key="2">
    <source>
        <dbReference type="Pfam" id="PF14344"/>
    </source>
</evidence>
<keyword evidence="1" id="KW-0732">Signal</keyword>